<name>A0ABR4GH10_9EURO</name>
<dbReference type="InterPro" id="IPR019433">
    <property type="entry name" value="GPI_ManTrfase_II_coact_Pga1"/>
</dbReference>
<comment type="caution">
    <text evidence="3">The sequence shown here is derived from an EMBL/GenBank/DDBJ whole genome shotgun (WGS) entry which is preliminary data.</text>
</comment>
<feature type="transmembrane region" description="Helical" evidence="1">
    <location>
        <begin position="200"/>
        <end position="222"/>
    </location>
</feature>
<proteinExistence type="predicted"/>
<evidence type="ECO:0000313" key="3">
    <source>
        <dbReference type="EMBL" id="KAL2798303.1"/>
    </source>
</evidence>
<evidence type="ECO:0000313" key="4">
    <source>
        <dbReference type="Proteomes" id="UP001610563"/>
    </source>
</evidence>
<evidence type="ECO:0000256" key="2">
    <source>
        <dbReference type="SAM" id="SignalP"/>
    </source>
</evidence>
<accession>A0ABR4GH10</accession>
<feature type="signal peptide" evidence="2">
    <location>
        <begin position="1"/>
        <end position="17"/>
    </location>
</feature>
<protein>
    <submittedName>
        <fullName evidence="3">Uncharacterized protein</fullName>
    </submittedName>
</protein>
<dbReference type="EMBL" id="JBFTWV010000014">
    <property type="protein sequence ID" value="KAL2798303.1"/>
    <property type="molecule type" value="Genomic_DNA"/>
</dbReference>
<keyword evidence="1" id="KW-1133">Transmembrane helix</keyword>
<organism evidence="3 4">
    <name type="scientific">Aspergillus keveii</name>
    <dbReference type="NCBI Taxonomy" id="714993"/>
    <lineage>
        <taxon>Eukaryota</taxon>
        <taxon>Fungi</taxon>
        <taxon>Dikarya</taxon>
        <taxon>Ascomycota</taxon>
        <taxon>Pezizomycotina</taxon>
        <taxon>Eurotiomycetes</taxon>
        <taxon>Eurotiomycetidae</taxon>
        <taxon>Eurotiales</taxon>
        <taxon>Aspergillaceae</taxon>
        <taxon>Aspergillus</taxon>
        <taxon>Aspergillus subgen. Nidulantes</taxon>
    </lineage>
</organism>
<keyword evidence="1" id="KW-0472">Membrane</keyword>
<dbReference type="PANTHER" id="PTHR28022">
    <property type="entry name" value="GPI MANNOSYLTRANSFERASE 2 SUBUNIT PGA1"/>
    <property type="match status" value="1"/>
</dbReference>
<keyword evidence="4" id="KW-1185">Reference proteome</keyword>
<feature type="chain" id="PRO_5045713718" evidence="2">
    <location>
        <begin position="18"/>
        <end position="244"/>
    </location>
</feature>
<keyword evidence="2" id="KW-0732">Signal</keyword>
<dbReference type="Proteomes" id="UP001610563">
    <property type="component" value="Unassembled WGS sequence"/>
</dbReference>
<sequence length="244" mass="26662">MLLYIYINTAILTLLAAANVEKTIFLGPSPLAIPALHPALDDLDLERLSPENGMLRTNLNASFPTADKTGTESWYFLENLNPGQRYEVRICWLATQPTDFTLRTYTLPQVLEDRSLLSSISAYSSARLSAVAQSQSQKILTRSRRGTPQDAATSDSVLFLQIVAAAEYFSLDQALMENVPSVLADIILDPFLGNVFPRSLVPTGCWVTVVAVLAVLVARWVAAEFGRLADSVDTRLSAGGKKDL</sequence>
<evidence type="ECO:0000256" key="1">
    <source>
        <dbReference type="SAM" id="Phobius"/>
    </source>
</evidence>
<gene>
    <name evidence="3" type="ORF">BJX66DRAFT_57054</name>
</gene>
<dbReference type="Pfam" id="PF10333">
    <property type="entry name" value="Pga1"/>
    <property type="match status" value="1"/>
</dbReference>
<reference evidence="3 4" key="1">
    <citation type="submission" date="2024-07" db="EMBL/GenBank/DDBJ databases">
        <title>Section-level genome sequencing and comparative genomics of Aspergillus sections Usti and Cavernicolus.</title>
        <authorList>
            <consortium name="Lawrence Berkeley National Laboratory"/>
            <person name="Nybo J.L."/>
            <person name="Vesth T.C."/>
            <person name="Theobald S."/>
            <person name="Frisvad J.C."/>
            <person name="Larsen T.O."/>
            <person name="Kjaerboelling I."/>
            <person name="Rothschild-Mancinelli K."/>
            <person name="Lyhne E.K."/>
            <person name="Kogle M.E."/>
            <person name="Barry K."/>
            <person name="Clum A."/>
            <person name="Na H."/>
            <person name="Ledsgaard L."/>
            <person name="Lin J."/>
            <person name="Lipzen A."/>
            <person name="Kuo A."/>
            <person name="Riley R."/>
            <person name="Mondo S."/>
            <person name="Labutti K."/>
            <person name="Haridas S."/>
            <person name="Pangalinan J."/>
            <person name="Salamov A.A."/>
            <person name="Simmons B.A."/>
            <person name="Magnuson J.K."/>
            <person name="Chen J."/>
            <person name="Drula E."/>
            <person name="Henrissat B."/>
            <person name="Wiebenga A."/>
            <person name="Lubbers R.J."/>
            <person name="Gomes A.C."/>
            <person name="Makela M.R."/>
            <person name="Stajich J."/>
            <person name="Grigoriev I.V."/>
            <person name="Mortensen U.H."/>
            <person name="De Vries R.P."/>
            <person name="Baker S.E."/>
            <person name="Andersen M.R."/>
        </authorList>
    </citation>
    <scope>NUCLEOTIDE SEQUENCE [LARGE SCALE GENOMIC DNA]</scope>
    <source>
        <strain evidence="3 4">CBS 209.92</strain>
    </source>
</reference>
<keyword evidence="1" id="KW-0812">Transmembrane</keyword>
<dbReference type="PANTHER" id="PTHR28022:SF1">
    <property type="entry name" value="GPI MANNOSYLTRANSFERASE 2 SUBUNIT PGA1"/>
    <property type="match status" value="1"/>
</dbReference>